<keyword evidence="3" id="KW-1185">Reference proteome</keyword>
<organism evidence="2 3">
    <name type="scientific">Pleurodeles waltl</name>
    <name type="common">Iberian ribbed newt</name>
    <dbReference type="NCBI Taxonomy" id="8319"/>
    <lineage>
        <taxon>Eukaryota</taxon>
        <taxon>Metazoa</taxon>
        <taxon>Chordata</taxon>
        <taxon>Craniata</taxon>
        <taxon>Vertebrata</taxon>
        <taxon>Euteleostomi</taxon>
        <taxon>Amphibia</taxon>
        <taxon>Batrachia</taxon>
        <taxon>Caudata</taxon>
        <taxon>Salamandroidea</taxon>
        <taxon>Salamandridae</taxon>
        <taxon>Pleurodelinae</taxon>
        <taxon>Pleurodeles</taxon>
    </lineage>
</organism>
<proteinExistence type="predicted"/>
<evidence type="ECO:0000313" key="3">
    <source>
        <dbReference type="Proteomes" id="UP001066276"/>
    </source>
</evidence>
<sequence length="80" mass="9366">MVKERSPSTPRQHPSSQLNQELKMNRGRQWELGKRMGELKKMGARNGMLKVMRNNKMPSFTDPGEVDEFLQSLKTKEEEF</sequence>
<dbReference type="Proteomes" id="UP001066276">
    <property type="component" value="Chromosome 8"/>
</dbReference>
<comment type="caution">
    <text evidence="2">The sequence shown here is derived from an EMBL/GenBank/DDBJ whole genome shotgun (WGS) entry which is preliminary data.</text>
</comment>
<protein>
    <submittedName>
        <fullName evidence="2">Uncharacterized protein</fullName>
    </submittedName>
</protein>
<dbReference type="EMBL" id="JANPWB010000012">
    <property type="protein sequence ID" value="KAJ1120066.1"/>
    <property type="molecule type" value="Genomic_DNA"/>
</dbReference>
<feature type="region of interest" description="Disordered" evidence="1">
    <location>
        <begin position="1"/>
        <end position="25"/>
    </location>
</feature>
<feature type="compositionally biased region" description="Polar residues" evidence="1">
    <location>
        <begin position="7"/>
        <end position="22"/>
    </location>
</feature>
<name>A0AAV7NVE9_PLEWA</name>
<reference evidence="2" key="1">
    <citation type="journal article" date="2022" name="bioRxiv">
        <title>Sequencing and chromosome-scale assembly of the giantPleurodeles waltlgenome.</title>
        <authorList>
            <person name="Brown T."/>
            <person name="Elewa A."/>
            <person name="Iarovenko S."/>
            <person name="Subramanian E."/>
            <person name="Araus A.J."/>
            <person name="Petzold A."/>
            <person name="Susuki M."/>
            <person name="Suzuki K.-i.T."/>
            <person name="Hayashi T."/>
            <person name="Toyoda A."/>
            <person name="Oliveira C."/>
            <person name="Osipova E."/>
            <person name="Leigh N.D."/>
            <person name="Simon A."/>
            <person name="Yun M.H."/>
        </authorList>
    </citation>
    <scope>NUCLEOTIDE SEQUENCE</scope>
    <source>
        <strain evidence="2">20211129_DDA</strain>
        <tissue evidence="2">Liver</tissue>
    </source>
</reference>
<evidence type="ECO:0000313" key="2">
    <source>
        <dbReference type="EMBL" id="KAJ1120066.1"/>
    </source>
</evidence>
<accession>A0AAV7NVE9</accession>
<dbReference type="AlphaFoldDB" id="A0AAV7NVE9"/>
<evidence type="ECO:0000256" key="1">
    <source>
        <dbReference type="SAM" id="MobiDB-lite"/>
    </source>
</evidence>
<gene>
    <name evidence="2" type="ORF">NDU88_008249</name>
</gene>